<dbReference type="PROSITE" id="PS50977">
    <property type="entry name" value="HTH_TETR_2"/>
    <property type="match status" value="1"/>
</dbReference>
<comment type="caution">
    <text evidence="4">The sequence shown here is derived from an EMBL/GenBank/DDBJ whole genome shotgun (WGS) entry which is preliminary data.</text>
</comment>
<dbReference type="InterPro" id="IPR001647">
    <property type="entry name" value="HTH_TetR"/>
</dbReference>
<dbReference type="RefSeq" id="WP_056935862.1">
    <property type="nucleotide sequence ID" value="NZ_CP013114.1"/>
</dbReference>
<reference evidence="4" key="1">
    <citation type="submission" date="2022-05" db="EMBL/GenBank/DDBJ databases">
        <title>Comparative genomics of Staphylococcus equorum isolates.</title>
        <authorList>
            <person name="Luelf R.H."/>
        </authorList>
    </citation>
    <scope>NUCLEOTIDE SEQUENCE</scope>
    <source>
        <strain evidence="4">TMW 2.2497</strain>
    </source>
</reference>
<evidence type="ECO:0000259" key="3">
    <source>
        <dbReference type="PROSITE" id="PS50977"/>
    </source>
</evidence>
<feature type="domain" description="HTH tetR-type" evidence="3">
    <location>
        <begin position="8"/>
        <end position="68"/>
    </location>
</feature>
<name>A0A9X4L2N6_9STAP</name>
<feature type="DNA-binding region" description="H-T-H motif" evidence="2">
    <location>
        <begin position="31"/>
        <end position="50"/>
    </location>
</feature>
<sequence length="206" mass="24441">MPEDRRVRKTKSAIKNAFIQLLEEKELEKITIQNITQLADVNRGTFYLHYEDKYILLSDMEDEFISRLADRIVFEKVMMHDVSIEAFAKAFSEEVLKNIITYLYDNIEFYKVIFKLDRKSKIEEKISDLMLNNMKKSIPFSNTVSDIPIDYFHSYVNGATVSFIKHWVQDEDRMEPDTVVDYLFKIIFNGPLRLMANEHQHTDHTK</sequence>
<evidence type="ECO:0000313" key="4">
    <source>
        <dbReference type="EMBL" id="MDG0845685.1"/>
    </source>
</evidence>
<organism evidence="4 5">
    <name type="scientific">Staphylococcus equorum</name>
    <dbReference type="NCBI Taxonomy" id="246432"/>
    <lineage>
        <taxon>Bacteria</taxon>
        <taxon>Bacillati</taxon>
        <taxon>Bacillota</taxon>
        <taxon>Bacilli</taxon>
        <taxon>Bacillales</taxon>
        <taxon>Staphylococcaceae</taxon>
        <taxon>Staphylococcus</taxon>
    </lineage>
</organism>
<keyword evidence="1 2" id="KW-0238">DNA-binding</keyword>
<dbReference type="InterPro" id="IPR050624">
    <property type="entry name" value="HTH-type_Tx_Regulator"/>
</dbReference>
<dbReference type="InterPro" id="IPR039532">
    <property type="entry name" value="TetR_C_Firmicutes"/>
</dbReference>
<evidence type="ECO:0000256" key="2">
    <source>
        <dbReference type="PROSITE-ProRule" id="PRU00335"/>
    </source>
</evidence>
<dbReference type="GO" id="GO:0003677">
    <property type="term" value="F:DNA binding"/>
    <property type="evidence" value="ECO:0007669"/>
    <property type="project" value="UniProtKB-UniRule"/>
</dbReference>
<protein>
    <submittedName>
        <fullName evidence="4">TetR/AcrR family transcriptional regulator</fullName>
    </submittedName>
</protein>
<dbReference type="AlphaFoldDB" id="A0A9X4L2N6"/>
<evidence type="ECO:0000313" key="5">
    <source>
        <dbReference type="Proteomes" id="UP001152422"/>
    </source>
</evidence>
<dbReference type="Proteomes" id="UP001152422">
    <property type="component" value="Unassembled WGS sequence"/>
</dbReference>
<dbReference type="Pfam" id="PF14278">
    <property type="entry name" value="TetR_C_8"/>
    <property type="match status" value="1"/>
</dbReference>
<evidence type="ECO:0000256" key="1">
    <source>
        <dbReference type="ARBA" id="ARBA00023125"/>
    </source>
</evidence>
<dbReference type="EMBL" id="JAMBQA010000002">
    <property type="protein sequence ID" value="MDG0845685.1"/>
    <property type="molecule type" value="Genomic_DNA"/>
</dbReference>
<keyword evidence="5" id="KW-1185">Reference proteome</keyword>
<dbReference type="KEGG" id="seqo:SE1039_20560"/>
<dbReference type="InterPro" id="IPR009057">
    <property type="entry name" value="Homeodomain-like_sf"/>
</dbReference>
<dbReference type="PANTHER" id="PTHR43479:SF23">
    <property type="entry name" value="HTH TETR-TYPE DOMAIN-CONTAINING PROTEIN"/>
    <property type="match status" value="1"/>
</dbReference>
<dbReference type="PANTHER" id="PTHR43479">
    <property type="entry name" value="ACREF/ENVCD OPERON REPRESSOR-RELATED"/>
    <property type="match status" value="1"/>
</dbReference>
<dbReference type="SUPFAM" id="SSF46689">
    <property type="entry name" value="Homeodomain-like"/>
    <property type="match status" value="1"/>
</dbReference>
<gene>
    <name evidence="4" type="ORF">M4L89_05560</name>
</gene>
<proteinExistence type="predicted"/>
<accession>A0A9X4L2N6</accession>
<dbReference type="Gene3D" id="1.10.357.10">
    <property type="entry name" value="Tetracycline Repressor, domain 2"/>
    <property type="match status" value="1"/>
</dbReference>